<proteinExistence type="predicted"/>
<evidence type="ECO:0000256" key="1">
    <source>
        <dbReference type="SAM" id="MobiDB-lite"/>
    </source>
</evidence>
<feature type="compositionally biased region" description="Low complexity" evidence="1">
    <location>
        <begin position="161"/>
        <end position="178"/>
    </location>
</feature>
<name>A0A6L8V7X3_9BACL</name>
<gene>
    <name evidence="4" type="ORF">GQF01_29850</name>
</gene>
<evidence type="ECO:0000256" key="2">
    <source>
        <dbReference type="SAM" id="SignalP"/>
    </source>
</evidence>
<dbReference type="PANTHER" id="PTHR43308">
    <property type="entry name" value="OUTER MEMBRANE PROTEIN ALPHA-RELATED"/>
    <property type="match status" value="1"/>
</dbReference>
<feature type="chain" id="PRO_5026660044" description="SLH domain-containing protein" evidence="2">
    <location>
        <begin position="24"/>
        <end position="619"/>
    </location>
</feature>
<dbReference type="InterPro" id="IPR001119">
    <property type="entry name" value="SLH_dom"/>
</dbReference>
<keyword evidence="5" id="KW-1185">Reference proteome</keyword>
<feature type="region of interest" description="Disordered" evidence="1">
    <location>
        <begin position="159"/>
        <end position="178"/>
    </location>
</feature>
<dbReference type="RefSeq" id="WP_161410741.1">
    <property type="nucleotide sequence ID" value="NZ_WTUZ01000039.1"/>
</dbReference>
<organism evidence="4 5">
    <name type="scientific">Paenibacillus silvestris</name>
    <dbReference type="NCBI Taxonomy" id="2606219"/>
    <lineage>
        <taxon>Bacteria</taxon>
        <taxon>Bacillati</taxon>
        <taxon>Bacillota</taxon>
        <taxon>Bacilli</taxon>
        <taxon>Bacillales</taxon>
        <taxon>Paenibacillaceae</taxon>
        <taxon>Paenibacillus</taxon>
    </lineage>
</organism>
<evidence type="ECO:0000313" key="5">
    <source>
        <dbReference type="Proteomes" id="UP000481087"/>
    </source>
</evidence>
<comment type="caution">
    <text evidence="4">The sequence shown here is derived from an EMBL/GenBank/DDBJ whole genome shotgun (WGS) entry which is preliminary data.</text>
</comment>
<sequence>MKMKLMTIFVLICILSLQTTAFAATNLQSVEFSQSSVTVGTNANEFSVGIIVTNNALFSGAEFGLGLEGNIQIKSVDYTSTITSENKVNTEKDGVHYFGFFDYKNIYNGKVNICNVTFTYTGNDPAKVTMKETNVTTTTESGGATKESITPGLVLNVNRESAGNPPSSGGSWASGPSATPVAAITSQELALITQNADQKLNELLATKNNGGNAQTALKQATDAVEKAIEQQSTLNISGSVKVDGDTAKVELNANAFTDLFKTIMDQAAIMTDKLKAFDPNAEVKVTTTLDLGTQTVNNAEIPIIADLVTKAKEAGIDAISFKINGVSLAVDVDQFTGITTLTIKKQPAANLVTNLKLASDIYNFEFMNSSGTNATFTKPVIIRLPITVQGLNSDLFSLAKIVDGKLEFYGGHYDAEDNYSEGERKSFSTYAIFENKVAFKDIADVQAWAGKSIGIAAAQGIVQGRSEGEFAPNAEVTRAEFAAMIVKAFHLDDETATESFNDVNEGDWFKSVVASAAKAGIIHGRSDEQFAPNEKISRAEMATIASNALVAVKGYKHETDIHALLSKFKDSSSINSSLAAGVALAASLDIVVGYNDNFAPNDSSTRAQAAVVIERLLTK</sequence>
<evidence type="ECO:0000313" key="4">
    <source>
        <dbReference type="EMBL" id="MZQ86314.1"/>
    </source>
</evidence>
<feature type="domain" description="SLH" evidence="3">
    <location>
        <begin position="500"/>
        <end position="559"/>
    </location>
</feature>
<dbReference type="PROSITE" id="PS51272">
    <property type="entry name" value="SLH"/>
    <property type="match status" value="3"/>
</dbReference>
<keyword evidence="2" id="KW-0732">Signal</keyword>
<dbReference type="Pfam" id="PF00395">
    <property type="entry name" value="SLH"/>
    <property type="match status" value="3"/>
</dbReference>
<evidence type="ECO:0000259" key="3">
    <source>
        <dbReference type="PROSITE" id="PS51272"/>
    </source>
</evidence>
<dbReference type="Proteomes" id="UP000481087">
    <property type="component" value="Unassembled WGS sequence"/>
</dbReference>
<protein>
    <recommendedName>
        <fullName evidence="3">SLH domain-containing protein</fullName>
    </recommendedName>
</protein>
<reference evidence="4 5" key="1">
    <citation type="submission" date="2019-12" db="EMBL/GenBank/DDBJ databases">
        <title>Paenibacillus sp. nov. sp. isolated from soil.</title>
        <authorList>
            <person name="Kim J."/>
            <person name="Jeong S.E."/>
            <person name="Jung H.S."/>
            <person name="Jeon C.O."/>
        </authorList>
    </citation>
    <scope>NUCLEOTIDE SEQUENCE [LARGE SCALE GENOMIC DNA]</scope>
    <source>
        <strain evidence="4 5">5J-6</strain>
    </source>
</reference>
<feature type="domain" description="SLH" evidence="3">
    <location>
        <begin position="565"/>
        <end position="619"/>
    </location>
</feature>
<dbReference type="AlphaFoldDB" id="A0A6L8V7X3"/>
<dbReference type="InterPro" id="IPR051465">
    <property type="entry name" value="Cell_Envelope_Struct_Comp"/>
</dbReference>
<dbReference type="PANTHER" id="PTHR43308:SF5">
    <property type="entry name" value="S-LAYER PROTEIN _ PEPTIDOGLYCAN ENDO-BETA-N-ACETYLGLUCOSAMINIDASE"/>
    <property type="match status" value="1"/>
</dbReference>
<dbReference type="EMBL" id="WTUZ01000039">
    <property type="protein sequence ID" value="MZQ86314.1"/>
    <property type="molecule type" value="Genomic_DNA"/>
</dbReference>
<accession>A0A6L8V7X3</accession>
<feature type="domain" description="SLH" evidence="3">
    <location>
        <begin position="436"/>
        <end position="499"/>
    </location>
</feature>
<feature type="signal peptide" evidence="2">
    <location>
        <begin position="1"/>
        <end position="23"/>
    </location>
</feature>